<dbReference type="Proteomes" id="UP000253940">
    <property type="component" value="Chromosome"/>
</dbReference>
<organism evidence="4 5">
    <name type="scientific">Aquirhabdus parva</name>
    <dbReference type="NCBI Taxonomy" id="2283318"/>
    <lineage>
        <taxon>Bacteria</taxon>
        <taxon>Pseudomonadati</taxon>
        <taxon>Pseudomonadota</taxon>
        <taxon>Gammaproteobacteria</taxon>
        <taxon>Moraxellales</taxon>
        <taxon>Moraxellaceae</taxon>
        <taxon>Aquirhabdus</taxon>
    </lineage>
</organism>
<reference evidence="4 5" key="1">
    <citation type="submission" date="2018-07" db="EMBL/GenBank/DDBJ databases">
        <title>Genome sequencing of Moraxellaceae gen. HYN0046.</title>
        <authorList>
            <person name="Kim M."/>
            <person name="Yi H."/>
        </authorList>
    </citation>
    <scope>NUCLEOTIDE SEQUENCE [LARGE SCALE GENOMIC DNA]</scope>
    <source>
        <strain evidence="4 5">HYN0046</strain>
    </source>
</reference>
<dbReference type="OrthoDB" id="9794178at2"/>
<dbReference type="AlphaFoldDB" id="A0A345PAK5"/>
<feature type="domain" description="Gamma-butyrobetaine hydroxylase-like N-terminal" evidence="3">
    <location>
        <begin position="7"/>
        <end position="87"/>
    </location>
</feature>
<evidence type="ECO:0000256" key="2">
    <source>
        <dbReference type="ARBA" id="ARBA00023004"/>
    </source>
</evidence>
<evidence type="ECO:0000256" key="1">
    <source>
        <dbReference type="ARBA" id="ARBA00022723"/>
    </source>
</evidence>
<keyword evidence="2" id="KW-0408">Iron</keyword>
<dbReference type="Pfam" id="PF06155">
    <property type="entry name" value="GBBH-like_N"/>
    <property type="match status" value="1"/>
</dbReference>
<evidence type="ECO:0000259" key="3">
    <source>
        <dbReference type="Pfam" id="PF06155"/>
    </source>
</evidence>
<dbReference type="InterPro" id="IPR010376">
    <property type="entry name" value="GBBH-like_N"/>
</dbReference>
<proteinExistence type="predicted"/>
<accession>A0A345PAK5</accession>
<dbReference type="Gene3D" id="3.30.2020.30">
    <property type="match status" value="1"/>
</dbReference>
<dbReference type="InterPro" id="IPR038492">
    <property type="entry name" value="GBBH-like_N_sf"/>
</dbReference>
<dbReference type="PANTHER" id="PTHR35303:SF8">
    <property type="entry name" value="GAMMA-BUTYROBETAINE HYDROXYLASE-LIKE N-TERMINAL DOMAIN-CONTAINING PROTEIN"/>
    <property type="match status" value="1"/>
</dbReference>
<dbReference type="GO" id="GO:0046872">
    <property type="term" value="F:metal ion binding"/>
    <property type="evidence" value="ECO:0007669"/>
    <property type="project" value="UniProtKB-KW"/>
</dbReference>
<dbReference type="EMBL" id="CP031222">
    <property type="protein sequence ID" value="AXI04314.1"/>
    <property type="molecule type" value="Genomic_DNA"/>
</dbReference>
<name>A0A345PAK5_9GAMM</name>
<sequence>MIPPSITNDPDQRTLTLTWDNGLQQDFNHGALRAACLCAFCRARGLQGETIDIEPLRYITAIHAHGYGLQIVFDDGHDRGIYPWPYLQGMI</sequence>
<dbReference type="RefSeq" id="WP_114900422.1">
    <property type="nucleotide sequence ID" value="NZ_CP031222.1"/>
</dbReference>
<keyword evidence="1" id="KW-0479">Metal-binding</keyword>
<dbReference type="KEGG" id="mbah:HYN46_16615"/>
<evidence type="ECO:0000313" key="5">
    <source>
        <dbReference type="Proteomes" id="UP000253940"/>
    </source>
</evidence>
<protein>
    <submittedName>
        <fullName evidence="4">DUF971 domain-containing protein</fullName>
    </submittedName>
</protein>
<keyword evidence="5" id="KW-1185">Reference proteome</keyword>
<gene>
    <name evidence="4" type="ORF">HYN46_16615</name>
</gene>
<dbReference type="PANTHER" id="PTHR35303">
    <property type="entry name" value="OS02G0197800 PROTEIN"/>
    <property type="match status" value="1"/>
</dbReference>
<evidence type="ECO:0000313" key="4">
    <source>
        <dbReference type="EMBL" id="AXI04314.1"/>
    </source>
</evidence>